<gene>
    <name evidence="6" type="ORF">HDF25_000734</name>
</gene>
<evidence type="ECO:0000313" key="6">
    <source>
        <dbReference type="EMBL" id="MBB6498597.1"/>
    </source>
</evidence>
<accession>A0A7X0J2J4</accession>
<name>A0A7X0J2J4_9SPHI</name>
<keyword evidence="3" id="KW-0732">Signal</keyword>
<dbReference type="RefSeq" id="WP_260409314.1">
    <property type="nucleotide sequence ID" value="NZ_JACHCC010000002.1"/>
</dbReference>
<evidence type="ECO:0000256" key="4">
    <source>
        <dbReference type="PIRSR" id="PIRSR004846-1"/>
    </source>
</evidence>
<dbReference type="InterPro" id="IPR044084">
    <property type="entry name" value="AvModA-like_subst-bd"/>
</dbReference>
<comment type="caution">
    <text evidence="6">The sequence shown here is derived from an EMBL/GenBank/DDBJ whole genome shotgun (WGS) entry which is preliminary data.</text>
</comment>
<feature type="binding site" evidence="4">
    <location>
        <position position="79"/>
    </location>
    <ligand>
        <name>molybdate</name>
        <dbReference type="ChEBI" id="CHEBI:36264"/>
    </ligand>
</feature>
<dbReference type="InterPro" id="IPR005950">
    <property type="entry name" value="ModA"/>
</dbReference>
<dbReference type="SUPFAM" id="SSF53850">
    <property type="entry name" value="Periplasmic binding protein-like II"/>
    <property type="match status" value="1"/>
</dbReference>
<proteinExistence type="inferred from homology"/>
<sequence>MKYNSTAAGPVQNLFFINRANYYLKIILVYFIMMLSTLTVLAQPVRVAVAANAQFVLKKISADFKQRTGIDVEIISGSSGKLSTQIRNGAPYDLFLSADMDFARELYTAGFSVTKPRVYALGSLIVCSTTGLVPENWKTLVKEEKTGKIAIGNPSVAPYGKAAVQAMNFYGLYKELISRLVFGESISQVNTYVLKGVVNIGFTTESLVYELSPAAHFKWVRIDPRAYQPIEQGVVLLKHSKNKNFTNNKRFYDYLFSAEARTVFGQYGYRVL</sequence>
<feature type="binding site" evidence="4">
    <location>
        <position position="186"/>
    </location>
    <ligand>
        <name>molybdate</name>
        <dbReference type="ChEBI" id="CHEBI:36264"/>
    </ligand>
</feature>
<evidence type="ECO:0000256" key="2">
    <source>
        <dbReference type="ARBA" id="ARBA00022723"/>
    </source>
</evidence>
<keyword evidence="5" id="KW-0812">Transmembrane</keyword>
<comment type="similarity">
    <text evidence="1">Belongs to the bacterial solute-binding protein ModA family.</text>
</comment>
<protein>
    <submittedName>
        <fullName evidence="6">Molybdate transport system substrate-binding protein</fullName>
    </submittedName>
</protein>
<dbReference type="NCBIfam" id="TIGR01256">
    <property type="entry name" value="modA"/>
    <property type="match status" value="1"/>
</dbReference>
<dbReference type="PANTHER" id="PTHR30632:SF14">
    <property type="entry name" value="TUNGSTATE_MOLYBDATE_CHROMATE-BINDING PROTEIN MODA"/>
    <property type="match status" value="1"/>
</dbReference>
<keyword evidence="2 4" id="KW-0479">Metal-binding</keyword>
<dbReference type="PANTHER" id="PTHR30632">
    <property type="entry name" value="MOLYBDATE-BINDING PERIPLASMIC PROTEIN"/>
    <property type="match status" value="1"/>
</dbReference>
<dbReference type="Pfam" id="PF13531">
    <property type="entry name" value="SBP_bac_11"/>
    <property type="match status" value="1"/>
</dbReference>
<dbReference type="CDD" id="cd13539">
    <property type="entry name" value="PBP2_AvModA"/>
    <property type="match status" value="1"/>
</dbReference>
<evidence type="ECO:0000313" key="7">
    <source>
        <dbReference type="Proteomes" id="UP000521017"/>
    </source>
</evidence>
<reference evidence="6 7" key="1">
    <citation type="submission" date="2020-08" db="EMBL/GenBank/DDBJ databases">
        <title>Genomic Encyclopedia of Type Strains, Phase IV (KMG-V): Genome sequencing to study the core and pangenomes of soil and plant-associated prokaryotes.</title>
        <authorList>
            <person name="Whitman W."/>
        </authorList>
    </citation>
    <scope>NUCLEOTIDE SEQUENCE [LARGE SCALE GENOMIC DNA]</scope>
    <source>
        <strain evidence="6 7">M2T3</strain>
    </source>
</reference>
<dbReference type="InterPro" id="IPR050682">
    <property type="entry name" value="ModA/WtpA"/>
</dbReference>
<evidence type="ECO:0000256" key="5">
    <source>
        <dbReference type="SAM" id="Phobius"/>
    </source>
</evidence>
<feature type="transmembrane region" description="Helical" evidence="5">
    <location>
        <begin position="22"/>
        <end position="42"/>
    </location>
</feature>
<organism evidence="6 7">
    <name type="scientific">Pedobacter cryoconitis</name>
    <dbReference type="NCBI Taxonomy" id="188932"/>
    <lineage>
        <taxon>Bacteria</taxon>
        <taxon>Pseudomonadati</taxon>
        <taxon>Bacteroidota</taxon>
        <taxon>Sphingobacteriia</taxon>
        <taxon>Sphingobacteriales</taxon>
        <taxon>Sphingobacteriaceae</taxon>
        <taxon>Pedobacter</taxon>
    </lineage>
</organism>
<dbReference type="Proteomes" id="UP000521017">
    <property type="component" value="Unassembled WGS sequence"/>
</dbReference>
<dbReference type="Gene3D" id="3.40.190.10">
    <property type="entry name" value="Periplasmic binding protein-like II"/>
    <property type="match status" value="2"/>
</dbReference>
<dbReference type="AlphaFoldDB" id="A0A7X0J2J4"/>
<keyword evidence="4" id="KW-0500">Molybdenum</keyword>
<dbReference type="GO" id="GO:0046872">
    <property type="term" value="F:metal ion binding"/>
    <property type="evidence" value="ECO:0007669"/>
    <property type="project" value="UniProtKB-KW"/>
</dbReference>
<keyword evidence="5" id="KW-1133">Transmembrane helix</keyword>
<evidence type="ECO:0000256" key="1">
    <source>
        <dbReference type="ARBA" id="ARBA00009175"/>
    </source>
</evidence>
<dbReference type="EMBL" id="JACHCC010000002">
    <property type="protein sequence ID" value="MBB6498597.1"/>
    <property type="molecule type" value="Genomic_DNA"/>
</dbReference>
<dbReference type="GO" id="GO:0030973">
    <property type="term" value="F:molybdate ion binding"/>
    <property type="evidence" value="ECO:0007669"/>
    <property type="project" value="InterPro"/>
</dbReference>
<keyword evidence="5" id="KW-0472">Membrane</keyword>
<dbReference type="GO" id="GO:0015689">
    <property type="term" value="P:molybdate ion transport"/>
    <property type="evidence" value="ECO:0007669"/>
    <property type="project" value="InterPro"/>
</dbReference>
<evidence type="ECO:0000256" key="3">
    <source>
        <dbReference type="ARBA" id="ARBA00022729"/>
    </source>
</evidence>
<dbReference type="PIRSF" id="PIRSF004846">
    <property type="entry name" value="ModA"/>
    <property type="match status" value="1"/>
</dbReference>